<dbReference type="AlphaFoldDB" id="A0A7Y9IQT5"/>
<gene>
    <name evidence="4" type="ORF">FHW18_000502</name>
</gene>
<dbReference type="PANTHER" id="PTHR43479">
    <property type="entry name" value="ACREF/ENVCD OPERON REPRESSOR-RELATED"/>
    <property type="match status" value="1"/>
</dbReference>
<feature type="DNA-binding region" description="H-T-H motif" evidence="2">
    <location>
        <begin position="24"/>
        <end position="43"/>
    </location>
</feature>
<name>A0A7Y9IQT5_9BURK</name>
<dbReference type="InterPro" id="IPR041474">
    <property type="entry name" value="NicS_C"/>
</dbReference>
<dbReference type="RefSeq" id="WP_179583097.1">
    <property type="nucleotide sequence ID" value="NZ_JACBYR010000001.1"/>
</dbReference>
<dbReference type="SUPFAM" id="SSF46689">
    <property type="entry name" value="Homeodomain-like"/>
    <property type="match status" value="1"/>
</dbReference>
<dbReference type="PANTHER" id="PTHR43479:SF11">
    <property type="entry name" value="ACREF_ENVCD OPERON REPRESSOR-RELATED"/>
    <property type="match status" value="1"/>
</dbReference>
<accession>A0A7Y9IQT5</accession>
<dbReference type="InterPro" id="IPR001647">
    <property type="entry name" value="HTH_TetR"/>
</dbReference>
<proteinExistence type="predicted"/>
<dbReference type="Pfam" id="PF00440">
    <property type="entry name" value="TetR_N"/>
    <property type="match status" value="1"/>
</dbReference>
<dbReference type="GO" id="GO:0003677">
    <property type="term" value="F:DNA binding"/>
    <property type="evidence" value="ECO:0007669"/>
    <property type="project" value="UniProtKB-UniRule"/>
</dbReference>
<dbReference type="EMBL" id="JACBYR010000001">
    <property type="protein sequence ID" value="NYE81231.1"/>
    <property type="molecule type" value="Genomic_DNA"/>
</dbReference>
<evidence type="ECO:0000259" key="3">
    <source>
        <dbReference type="PROSITE" id="PS50977"/>
    </source>
</evidence>
<dbReference type="InterPro" id="IPR036271">
    <property type="entry name" value="Tet_transcr_reg_TetR-rel_C_sf"/>
</dbReference>
<reference evidence="4 5" key="1">
    <citation type="submission" date="2020-07" db="EMBL/GenBank/DDBJ databases">
        <title>Genomic Encyclopedia of Type Strains, Phase IV (KMG-V): Genome sequencing to study the core and pangenomes of soil and plant-associated prokaryotes.</title>
        <authorList>
            <person name="Whitman W."/>
        </authorList>
    </citation>
    <scope>NUCLEOTIDE SEQUENCE [LARGE SCALE GENOMIC DNA]</scope>
    <source>
        <strain evidence="4 5">SAS40</strain>
    </source>
</reference>
<keyword evidence="1 2" id="KW-0238">DNA-binding</keyword>
<dbReference type="Gene3D" id="1.10.357.10">
    <property type="entry name" value="Tetracycline Repressor, domain 2"/>
    <property type="match status" value="1"/>
</dbReference>
<comment type="caution">
    <text evidence="4">The sequence shown here is derived from an EMBL/GenBank/DDBJ whole genome shotgun (WGS) entry which is preliminary data.</text>
</comment>
<evidence type="ECO:0000313" key="5">
    <source>
        <dbReference type="Proteomes" id="UP000542125"/>
    </source>
</evidence>
<organism evidence="4 5">
    <name type="scientific">Pigmentiphaga litoralis</name>
    <dbReference type="NCBI Taxonomy" id="516702"/>
    <lineage>
        <taxon>Bacteria</taxon>
        <taxon>Pseudomonadati</taxon>
        <taxon>Pseudomonadota</taxon>
        <taxon>Betaproteobacteria</taxon>
        <taxon>Burkholderiales</taxon>
        <taxon>Alcaligenaceae</taxon>
        <taxon>Pigmentiphaga</taxon>
    </lineage>
</organism>
<dbReference type="Proteomes" id="UP000542125">
    <property type="component" value="Unassembled WGS sequence"/>
</dbReference>
<dbReference type="Pfam" id="PF17938">
    <property type="entry name" value="TetR_C_29"/>
    <property type="match status" value="1"/>
</dbReference>
<dbReference type="SUPFAM" id="SSF48498">
    <property type="entry name" value="Tetracyclin repressor-like, C-terminal domain"/>
    <property type="match status" value="1"/>
</dbReference>
<evidence type="ECO:0000313" key="4">
    <source>
        <dbReference type="EMBL" id="NYE81231.1"/>
    </source>
</evidence>
<keyword evidence="5" id="KW-1185">Reference proteome</keyword>
<dbReference type="InterPro" id="IPR009057">
    <property type="entry name" value="Homeodomain-like_sf"/>
</dbReference>
<protein>
    <submittedName>
        <fullName evidence="4">AcrR family transcriptional regulator</fullName>
    </submittedName>
</protein>
<feature type="domain" description="HTH tetR-type" evidence="3">
    <location>
        <begin position="1"/>
        <end position="61"/>
    </location>
</feature>
<dbReference type="PROSITE" id="PS50977">
    <property type="entry name" value="HTH_TETR_2"/>
    <property type="match status" value="1"/>
</dbReference>
<dbReference type="InterPro" id="IPR050624">
    <property type="entry name" value="HTH-type_Tx_Regulator"/>
</dbReference>
<evidence type="ECO:0000256" key="2">
    <source>
        <dbReference type="PROSITE-ProRule" id="PRU00335"/>
    </source>
</evidence>
<evidence type="ECO:0000256" key="1">
    <source>
        <dbReference type="ARBA" id="ARBA00023125"/>
    </source>
</evidence>
<sequence length="201" mass="22529">MVGKTAIIQAAISIMRQKTPREMSVLEVATAAGVDPALIRYYFGNKQGLIQATATHLLEEIQSRSRIMLDEEGTLEVRLRKRLRMLIDALKDNPPFLQLVLNEIYAADKQTHSAATLRDVAFKGMELSESLLKQRMGSDAKVQDIDPRFLHVAILGLCTFFMDAQPMLRVLFDDVDGTQDLTERYIDFAANMILKGISKSA</sequence>